<evidence type="ECO:0000313" key="1">
    <source>
        <dbReference type="EMBL" id="GIH02727.1"/>
    </source>
</evidence>
<organism evidence="1 2">
    <name type="scientific">Rhizocola hellebori</name>
    <dbReference type="NCBI Taxonomy" id="1392758"/>
    <lineage>
        <taxon>Bacteria</taxon>
        <taxon>Bacillati</taxon>
        <taxon>Actinomycetota</taxon>
        <taxon>Actinomycetes</taxon>
        <taxon>Micromonosporales</taxon>
        <taxon>Micromonosporaceae</taxon>
        <taxon>Rhizocola</taxon>
    </lineage>
</organism>
<gene>
    <name evidence="1" type="ORF">Rhe02_07940</name>
</gene>
<dbReference type="EMBL" id="BONY01000003">
    <property type="protein sequence ID" value="GIH02727.1"/>
    <property type="molecule type" value="Genomic_DNA"/>
</dbReference>
<keyword evidence="2" id="KW-1185">Reference proteome</keyword>
<dbReference type="Proteomes" id="UP000612899">
    <property type="component" value="Unassembled WGS sequence"/>
</dbReference>
<evidence type="ECO:0000313" key="2">
    <source>
        <dbReference type="Proteomes" id="UP000612899"/>
    </source>
</evidence>
<dbReference type="RefSeq" id="WP_203906653.1">
    <property type="nucleotide sequence ID" value="NZ_BONY01000003.1"/>
</dbReference>
<comment type="caution">
    <text evidence="1">The sequence shown here is derived from an EMBL/GenBank/DDBJ whole genome shotgun (WGS) entry which is preliminary data.</text>
</comment>
<accession>A0A8J3VDT0</accession>
<name>A0A8J3VDT0_9ACTN</name>
<dbReference type="AlphaFoldDB" id="A0A8J3VDT0"/>
<proteinExistence type="predicted"/>
<protein>
    <recommendedName>
        <fullName evidence="3">Abi-like protein</fullName>
    </recommendedName>
</protein>
<evidence type="ECO:0008006" key="3">
    <source>
        <dbReference type="Google" id="ProtNLM"/>
    </source>
</evidence>
<sequence>MTSGDFWYEDYLGHERFEKFFVAAEKNRTTAIALVEWDREMRGELQKVLGEWEIAMRNAYDLTMRSWWEGEKHWLLDPKSPVQQPIWHRYEDINEGSRLTISKAVKRAGPKAPIGKVIANLSLDFWRYLTSKRREKSLWVPALHRAYPKGMNRGYIDHRIDLLYRLRNQVAHNEPVFHRPIRQHTATLIHTCELIVPPLADAIFERASISTLWAKCPINLP</sequence>
<reference evidence="1" key="1">
    <citation type="submission" date="2021-01" db="EMBL/GenBank/DDBJ databases">
        <title>Whole genome shotgun sequence of Rhizocola hellebori NBRC 109834.</title>
        <authorList>
            <person name="Komaki H."/>
            <person name="Tamura T."/>
        </authorList>
    </citation>
    <scope>NUCLEOTIDE SEQUENCE</scope>
    <source>
        <strain evidence="1">NBRC 109834</strain>
    </source>
</reference>